<evidence type="ECO:0000313" key="1">
    <source>
        <dbReference type="EMBL" id="GIY05275.1"/>
    </source>
</evidence>
<proteinExistence type="predicted"/>
<dbReference type="EMBL" id="BPLR01005823">
    <property type="protein sequence ID" value="GIY05275.1"/>
    <property type="molecule type" value="Genomic_DNA"/>
</dbReference>
<name>A0AAV4Q883_CAEEX</name>
<accession>A0AAV4Q883</accession>
<dbReference type="Proteomes" id="UP001054945">
    <property type="component" value="Unassembled WGS sequence"/>
</dbReference>
<keyword evidence="2" id="KW-1185">Reference proteome</keyword>
<evidence type="ECO:0000313" key="2">
    <source>
        <dbReference type="Proteomes" id="UP001054945"/>
    </source>
</evidence>
<comment type="caution">
    <text evidence="1">The sequence shown here is derived from an EMBL/GenBank/DDBJ whole genome shotgun (WGS) entry which is preliminary data.</text>
</comment>
<sequence>MIFLFSNDSSRRKHLQLWNSKKTTYSSAKASSQQHGVQRNSTLDEEFPWNSKSSKMKVVPMVKSKAVWMICNSLGIPANLDNDSGIRSFKIKYNMNADNFKVM</sequence>
<gene>
    <name evidence="1" type="ORF">CEXT_340001</name>
</gene>
<dbReference type="AlphaFoldDB" id="A0AAV4Q883"/>
<organism evidence="1 2">
    <name type="scientific">Caerostris extrusa</name>
    <name type="common">Bark spider</name>
    <name type="synonym">Caerostris bankana</name>
    <dbReference type="NCBI Taxonomy" id="172846"/>
    <lineage>
        <taxon>Eukaryota</taxon>
        <taxon>Metazoa</taxon>
        <taxon>Ecdysozoa</taxon>
        <taxon>Arthropoda</taxon>
        <taxon>Chelicerata</taxon>
        <taxon>Arachnida</taxon>
        <taxon>Araneae</taxon>
        <taxon>Araneomorphae</taxon>
        <taxon>Entelegynae</taxon>
        <taxon>Araneoidea</taxon>
        <taxon>Araneidae</taxon>
        <taxon>Caerostris</taxon>
    </lineage>
</organism>
<reference evidence="1 2" key="1">
    <citation type="submission" date="2021-06" db="EMBL/GenBank/DDBJ databases">
        <title>Caerostris extrusa draft genome.</title>
        <authorList>
            <person name="Kono N."/>
            <person name="Arakawa K."/>
        </authorList>
    </citation>
    <scope>NUCLEOTIDE SEQUENCE [LARGE SCALE GENOMIC DNA]</scope>
</reference>
<protein>
    <submittedName>
        <fullName evidence="1">Uncharacterized protein</fullName>
    </submittedName>
</protein>